<dbReference type="AlphaFoldDB" id="A0A538U7J9"/>
<dbReference type="Proteomes" id="UP000319836">
    <property type="component" value="Unassembled WGS sequence"/>
</dbReference>
<keyword evidence="5" id="KW-0482">Metalloprotease</keyword>
<organism evidence="8 9">
    <name type="scientific">Eiseniibacteriota bacterium</name>
    <dbReference type="NCBI Taxonomy" id="2212470"/>
    <lineage>
        <taxon>Bacteria</taxon>
        <taxon>Candidatus Eiseniibacteriota</taxon>
    </lineage>
</organism>
<evidence type="ECO:0000256" key="3">
    <source>
        <dbReference type="ARBA" id="ARBA00022801"/>
    </source>
</evidence>
<evidence type="ECO:0000259" key="6">
    <source>
        <dbReference type="Pfam" id="PF00675"/>
    </source>
</evidence>
<dbReference type="Pfam" id="PF00675">
    <property type="entry name" value="Peptidase_M16"/>
    <property type="match status" value="2"/>
</dbReference>
<evidence type="ECO:0000256" key="2">
    <source>
        <dbReference type="ARBA" id="ARBA00022670"/>
    </source>
</evidence>
<evidence type="ECO:0000313" key="8">
    <source>
        <dbReference type="EMBL" id="TMQ71850.1"/>
    </source>
</evidence>
<proteinExistence type="inferred from homology"/>
<feature type="non-terminal residue" evidence="8">
    <location>
        <position position="578"/>
    </location>
</feature>
<feature type="domain" description="Peptidase M16 C-terminal" evidence="7">
    <location>
        <begin position="176"/>
        <end position="350"/>
    </location>
</feature>
<dbReference type="GO" id="GO:0008237">
    <property type="term" value="F:metallopeptidase activity"/>
    <property type="evidence" value="ECO:0007669"/>
    <property type="project" value="UniProtKB-KW"/>
</dbReference>
<evidence type="ECO:0000259" key="7">
    <source>
        <dbReference type="Pfam" id="PF05193"/>
    </source>
</evidence>
<dbReference type="InterPro" id="IPR011765">
    <property type="entry name" value="Pept_M16_N"/>
</dbReference>
<dbReference type="EMBL" id="VBPA01000096">
    <property type="protein sequence ID" value="TMQ71850.1"/>
    <property type="molecule type" value="Genomic_DNA"/>
</dbReference>
<protein>
    <submittedName>
        <fullName evidence="8">Insulinase family protein</fullName>
    </submittedName>
</protein>
<dbReference type="SUPFAM" id="SSF63411">
    <property type="entry name" value="LuxS/MPP-like metallohydrolase"/>
    <property type="match status" value="3"/>
</dbReference>
<keyword evidence="2" id="KW-0645">Protease</keyword>
<comment type="caution">
    <text evidence="8">The sequence shown here is derived from an EMBL/GenBank/DDBJ whole genome shotgun (WGS) entry which is preliminary data.</text>
</comment>
<name>A0A538U7J9_UNCEI</name>
<evidence type="ECO:0000256" key="4">
    <source>
        <dbReference type="ARBA" id="ARBA00022833"/>
    </source>
</evidence>
<dbReference type="Gene3D" id="3.30.830.10">
    <property type="entry name" value="Metalloenzyme, LuxS/M16 peptidase-like"/>
    <property type="match status" value="3"/>
</dbReference>
<feature type="domain" description="Peptidase M16 N-terminal" evidence="6">
    <location>
        <begin position="16"/>
        <end position="151"/>
    </location>
</feature>
<keyword evidence="4" id="KW-0862">Zinc</keyword>
<keyword evidence="3" id="KW-0378">Hydrolase</keyword>
<dbReference type="InterPro" id="IPR007863">
    <property type="entry name" value="Peptidase_M16_C"/>
</dbReference>
<gene>
    <name evidence="8" type="ORF">E6K80_04315</name>
</gene>
<dbReference type="PANTHER" id="PTHR43690:SF35">
    <property type="entry name" value="NON-CATALYTIC MEMBER OF PEPTIDASE SUBFAMILY M16B-RELATED"/>
    <property type="match status" value="1"/>
</dbReference>
<reference evidence="8 9" key="1">
    <citation type="journal article" date="2019" name="Nat. Microbiol.">
        <title>Mediterranean grassland soil C-N compound turnover is dependent on rainfall and depth, and is mediated by genomically divergent microorganisms.</title>
        <authorList>
            <person name="Diamond S."/>
            <person name="Andeer P.F."/>
            <person name="Li Z."/>
            <person name="Crits-Christoph A."/>
            <person name="Burstein D."/>
            <person name="Anantharaman K."/>
            <person name="Lane K.R."/>
            <person name="Thomas B.C."/>
            <person name="Pan C."/>
            <person name="Northen T.R."/>
            <person name="Banfield J.F."/>
        </authorList>
    </citation>
    <scope>NUCLEOTIDE SEQUENCE [LARGE SCALE GENOMIC DNA]</scope>
    <source>
        <strain evidence="8">WS_10</strain>
    </source>
</reference>
<dbReference type="InterPro" id="IPR050626">
    <property type="entry name" value="Peptidase_M16"/>
</dbReference>
<evidence type="ECO:0000313" key="9">
    <source>
        <dbReference type="Proteomes" id="UP000319836"/>
    </source>
</evidence>
<feature type="domain" description="Peptidase M16 N-terminal" evidence="6">
    <location>
        <begin position="477"/>
        <end position="577"/>
    </location>
</feature>
<evidence type="ECO:0000256" key="1">
    <source>
        <dbReference type="ARBA" id="ARBA00007261"/>
    </source>
</evidence>
<dbReference type="GO" id="GO:0046872">
    <property type="term" value="F:metal ion binding"/>
    <property type="evidence" value="ECO:0007669"/>
    <property type="project" value="InterPro"/>
</dbReference>
<dbReference type="InterPro" id="IPR011249">
    <property type="entry name" value="Metalloenz_LuxS/M16"/>
</dbReference>
<comment type="similarity">
    <text evidence="1">Belongs to the peptidase M16 family.</text>
</comment>
<sequence>MKLDYEKYKLANGLEVILHRDTRLPIVAVDLWYHVGPAKETAGRTGFAHLFEHMMFQGSGHVGEDMHFKYLEGAGASLVNGTTSFDRTNFFEDLPSNQLELALWLESDRMGFLLDKLDAKMLANQQDVVRNERRQSIENAPYGLAEEEVYHQLFPKGHPYYAAVIGSHADVQAAQLGDVQDFFRKYYVPNNATLAVVGDIDVAKTKALIEKYFGTIPAGPQVAPVNVQTPPITQEKRVTMTDQVELPRLYVGWVTSPYFSPGDAEADIASHLLGGGKASRLYRSLVYDKKIAQEVSAQQLSQSLGSVFQITLTAKPGHTTQELQAALDHELDSLATRGPTEDELAAVKNTIYSNIITSLENVGGFSGVADRLQTYNHFVGDPGYLNKDLARYSAVTTEGVKQFVADQLAKNKRLVLGVVPGEKVLPPAPPTPPMPTVTAAKVESKEPWRNEVPKPGPISTAPLPSASKFDLPNGLKVYLVENHALPVVSAEMVVRSGSSADTLDRPGLAGFTVAMLDEGTAKRDALTIASDLEALGASYGSGTARDGSTISLRSLKQNAAKTLDILSDILLAPTFPEK</sequence>
<evidence type="ECO:0000256" key="5">
    <source>
        <dbReference type="ARBA" id="ARBA00023049"/>
    </source>
</evidence>
<dbReference type="Pfam" id="PF05193">
    <property type="entry name" value="Peptidase_M16_C"/>
    <property type="match status" value="1"/>
</dbReference>
<dbReference type="GO" id="GO:0006508">
    <property type="term" value="P:proteolysis"/>
    <property type="evidence" value="ECO:0007669"/>
    <property type="project" value="UniProtKB-KW"/>
</dbReference>
<dbReference type="PANTHER" id="PTHR43690">
    <property type="entry name" value="NARDILYSIN"/>
    <property type="match status" value="1"/>
</dbReference>
<accession>A0A538U7J9</accession>